<evidence type="ECO:0000259" key="4">
    <source>
        <dbReference type="PROSITE" id="PS50013"/>
    </source>
</evidence>
<evidence type="ECO:0000256" key="2">
    <source>
        <dbReference type="ARBA" id="ARBA00023002"/>
    </source>
</evidence>
<dbReference type="SUPFAM" id="SSF54160">
    <property type="entry name" value="Chromo domain-like"/>
    <property type="match status" value="1"/>
</dbReference>
<dbReference type="SMART" id="SM00298">
    <property type="entry name" value="CHROMO"/>
    <property type="match status" value="1"/>
</dbReference>
<dbReference type="CDD" id="cd00024">
    <property type="entry name" value="CD_CSD"/>
    <property type="match status" value="1"/>
</dbReference>
<dbReference type="InterPro" id="IPR002347">
    <property type="entry name" value="SDR_fam"/>
</dbReference>
<comment type="similarity">
    <text evidence="1">Belongs to the short-chain dehydrogenases/reductases (SDR) family.</text>
</comment>
<dbReference type="InterPro" id="IPR000953">
    <property type="entry name" value="Chromo/chromo_shadow_dom"/>
</dbReference>
<organism evidence="5 6">
    <name type="scientific">Cymbomonas tetramitiformis</name>
    <dbReference type="NCBI Taxonomy" id="36881"/>
    <lineage>
        <taxon>Eukaryota</taxon>
        <taxon>Viridiplantae</taxon>
        <taxon>Chlorophyta</taxon>
        <taxon>Pyramimonadophyceae</taxon>
        <taxon>Pyramimonadales</taxon>
        <taxon>Pyramimonadaceae</taxon>
        <taxon>Cymbomonas</taxon>
    </lineage>
</organism>
<evidence type="ECO:0000313" key="5">
    <source>
        <dbReference type="EMBL" id="KAK3265620.1"/>
    </source>
</evidence>
<proteinExistence type="inferred from homology"/>
<comment type="caution">
    <text evidence="5">The sequence shown here is derived from an EMBL/GenBank/DDBJ whole genome shotgun (WGS) entry which is preliminary data.</text>
</comment>
<reference evidence="5 6" key="1">
    <citation type="journal article" date="2015" name="Genome Biol. Evol.">
        <title>Comparative Genomics of a Bacterivorous Green Alga Reveals Evolutionary Causalities and Consequences of Phago-Mixotrophic Mode of Nutrition.</title>
        <authorList>
            <person name="Burns J.A."/>
            <person name="Paasch A."/>
            <person name="Narechania A."/>
            <person name="Kim E."/>
        </authorList>
    </citation>
    <scope>NUCLEOTIDE SEQUENCE [LARGE SCALE GENOMIC DNA]</scope>
    <source>
        <strain evidence="5 6">PLY_AMNH</strain>
    </source>
</reference>
<dbReference type="InterPro" id="IPR023780">
    <property type="entry name" value="Chromo_domain"/>
</dbReference>
<dbReference type="AlphaFoldDB" id="A0AAE0FU05"/>
<sequence length="457" mass="48518">MSNPVTIAPSPSYGGVETPPLKYVLVTGANAGLGFETCAQLAKIPGIAKVILGCRTKAKAEDALQKLVQQTGVPATVFDVLAVDTSSNKSCRDAVAELAWPIQGLVCNAGGIGTTPQAETDSGALCLFAQNIVGHAVLIETLMDQGKLAPGGRVILSVSEQARGIPELGMKPPPILPTTADHLAGLINGTEIKDWNNEAYGSAKAIGALYIGCLARKYSGYYFLSVSPGGTSGTSIFSFLGPCGSCLMCCLKATGQMHDVGTGAQRYIAPLCSKTYPSGQFIASAKGQTGAVANQATLWDVFSTEDAQDSAYEALHRHHHTSASGQRFDQADPSKSHTFDPIGSDDAAFKVQEIRAERTAGTKLQWLISWEGFDESANSWESIENLVGCEQLLSAFRKTRHVTATEDSEKAKKMKTTKAKKTSLIACHNVCDMLYLQKCFLLSAQDMMICVAVDGKH</sequence>
<name>A0AAE0FU05_9CHLO</name>
<dbReference type="Gene3D" id="2.40.50.40">
    <property type="match status" value="1"/>
</dbReference>
<dbReference type="PANTHER" id="PTHR24320">
    <property type="entry name" value="RETINOL DEHYDROGENASE"/>
    <property type="match status" value="1"/>
</dbReference>
<protein>
    <recommendedName>
        <fullName evidence="4">Chromo domain-containing protein</fullName>
    </recommendedName>
</protein>
<dbReference type="SUPFAM" id="SSF51735">
    <property type="entry name" value="NAD(P)-binding Rossmann-fold domains"/>
    <property type="match status" value="1"/>
</dbReference>
<dbReference type="Pfam" id="PF00106">
    <property type="entry name" value="adh_short"/>
    <property type="match status" value="1"/>
</dbReference>
<dbReference type="GO" id="GO:0016491">
    <property type="term" value="F:oxidoreductase activity"/>
    <property type="evidence" value="ECO:0007669"/>
    <property type="project" value="UniProtKB-KW"/>
</dbReference>
<evidence type="ECO:0000313" key="6">
    <source>
        <dbReference type="Proteomes" id="UP001190700"/>
    </source>
</evidence>
<feature type="domain" description="Chromo" evidence="4">
    <location>
        <begin position="349"/>
        <end position="408"/>
    </location>
</feature>
<dbReference type="Proteomes" id="UP001190700">
    <property type="component" value="Unassembled WGS sequence"/>
</dbReference>
<feature type="region of interest" description="Disordered" evidence="3">
    <location>
        <begin position="322"/>
        <end position="342"/>
    </location>
</feature>
<dbReference type="Gene3D" id="3.40.50.720">
    <property type="entry name" value="NAD(P)-binding Rossmann-like Domain"/>
    <property type="match status" value="1"/>
</dbReference>
<dbReference type="PANTHER" id="PTHR24320:SF152">
    <property type="entry name" value="SHORT-CHAIN DEHYDROGENASE_REDUCTASE FAMILY PROTEIN"/>
    <property type="match status" value="1"/>
</dbReference>
<dbReference type="Pfam" id="PF00385">
    <property type="entry name" value="Chromo"/>
    <property type="match status" value="1"/>
</dbReference>
<evidence type="ECO:0000256" key="3">
    <source>
        <dbReference type="SAM" id="MobiDB-lite"/>
    </source>
</evidence>
<feature type="compositionally biased region" description="Basic and acidic residues" evidence="3">
    <location>
        <begin position="329"/>
        <end position="338"/>
    </location>
</feature>
<keyword evidence="6" id="KW-1185">Reference proteome</keyword>
<gene>
    <name evidence="5" type="ORF">CYMTET_25707</name>
</gene>
<evidence type="ECO:0000256" key="1">
    <source>
        <dbReference type="ARBA" id="ARBA00006484"/>
    </source>
</evidence>
<dbReference type="InterPro" id="IPR016197">
    <property type="entry name" value="Chromo-like_dom_sf"/>
</dbReference>
<keyword evidence="2" id="KW-0560">Oxidoreductase</keyword>
<dbReference type="EMBL" id="LGRX02013793">
    <property type="protein sequence ID" value="KAK3265620.1"/>
    <property type="molecule type" value="Genomic_DNA"/>
</dbReference>
<accession>A0AAE0FU05</accession>
<dbReference type="InterPro" id="IPR036291">
    <property type="entry name" value="NAD(P)-bd_dom_sf"/>
</dbReference>
<dbReference type="PROSITE" id="PS50013">
    <property type="entry name" value="CHROMO_2"/>
    <property type="match status" value="1"/>
</dbReference>